<reference evidence="1" key="1">
    <citation type="journal article" date="2012" name="PLoS ONE">
        <title>Gene sets for utilization of primary and secondary nutrition supplies in the distal gut of endangered iberian lynx.</title>
        <authorList>
            <person name="Alcaide M."/>
            <person name="Messina E."/>
            <person name="Richter M."/>
            <person name="Bargiela R."/>
            <person name="Peplies J."/>
            <person name="Huws S.A."/>
            <person name="Newbold C.J."/>
            <person name="Golyshin P.N."/>
            <person name="Simon M.A."/>
            <person name="Lopez G."/>
            <person name="Yakimov M.M."/>
            <person name="Ferrer M."/>
        </authorList>
    </citation>
    <scope>NUCLEOTIDE SEQUENCE</scope>
</reference>
<dbReference type="AlphaFoldDB" id="J9FLK7"/>
<proteinExistence type="predicted"/>
<accession>J9FLK7</accession>
<evidence type="ECO:0000313" key="1">
    <source>
        <dbReference type="EMBL" id="EJW95318.1"/>
    </source>
</evidence>
<dbReference type="EMBL" id="AMCI01005873">
    <property type="protein sequence ID" value="EJW95318.1"/>
    <property type="molecule type" value="Genomic_DNA"/>
</dbReference>
<protein>
    <submittedName>
        <fullName evidence="1">Uncharacterized protein</fullName>
    </submittedName>
</protein>
<sequence>MAHCHHGGQAKRTCGHLMHQQFMPCLETKPLLTTALPTVMRCVIDSERKTPMPIRQLIRICCI</sequence>
<name>J9FLK7_9ZZZZ</name>
<gene>
    <name evidence="1" type="ORF">EVA_16576</name>
</gene>
<comment type="caution">
    <text evidence="1">The sequence shown here is derived from an EMBL/GenBank/DDBJ whole genome shotgun (WGS) entry which is preliminary data.</text>
</comment>
<organism evidence="1">
    <name type="scientific">gut metagenome</name>
    <dbReference type="NCBI Taxonomy" id="749906"/>
    <lineage>
        <taxon>unclassified sequences</taxon>
        <taxon>metagenomes</taxon>
        <taxon>organismal metagenomes</taxon>
    </lineage>
</organism>